<dbReference type="Pfam" id="PF02201">
    <property type="entry name" value="SWIB"/>
    <property type="match status" value="1"/>
</dbReference>
<dbReference type="CDD" id="cd10568">
    <property type="entry name" value="SWIB_like"/>
    <property type="match status" value="1"/>
</dbReference>
<dbReference type="SMART" id="SM00151">
    <property type="entry name" value="SWIB"/>
    <property type="match status" value="1"/>
</dbReference>
<gene>
    <name evidence="3" type="ORF">PPENT_87.1.T0400028</name>
</gene>
<dbReference type="InterPro" id="IPR003121">
    <property type="entry name" value="SWIB_MDM2_domain"/>
</dbReference>
<feature type="compositionally biased region" description="Low complexity" evidence="1">
    <location>
        <begin position="1"/>
        <end position="27"/>
    </location>
</feature>
<feature type="region of interest" description="Disordered" evidence="1">
    <location>
        <begin position="160"/>
        <end position="181"/>
    </location>
</feature>
<reference evidence="3" key="1">
    <citation type="submission" date="2021-01" db="EMBL/GenBank/DDBJ databases">
        <authorList>
            <consortium name="Genoscope - CEA"/>
            <person name="William W."/>
        </authorList>
    </citation>
    <scope>NUCLEOTIDE SEQUENCE</scope>
</reference>
<dbReference type="AlphaFoldDB" id="A0A8S1UMK1"/>
<feature type="region of interest" description="Disordered" evidence="1">
    <location>
        <begin position="1"/>
        <end position="32"/>
    </location>
</feature>
<dbReference type="OrthoDB" id="295364at2759"/>
<organism evidence="3 4">
    <name type="scientific">Paramecium pentaurelia</name>
    <dbReference type="NCBI Taxonomy" id="43138"/>
    <lineage>
        <taxon>Eukaryota</taxon>
        <taxon>Sar</taxon>
        <taxon>Alveolata</taxon>
        <taxon>Ciliophora</taxon>
        <taxon>Intramacronucleata</taxon>
        <taxon>Oligohymenophorea</taxon>
        <taxon>Peniculida</taxon>
        <taxon>Parameciidae</taxon>
        <taxon>Paramecium</taxon>
    </lineage>
</organism>
<evidence type="ECO:0000313" key="4">
    <source>
        <dbReference type="Proteomes" id="UP000689195"/>
    </source>
</evidence>
<feature type="domain" description="DM2" evidence="2">
    <location>
        <begin position="197"/>
        <end position="274"/>
    </location>
</feature>
<dbReference type="InterPro" id="IPR019835">
    <property type="entry name" value="SWIB_domain"/>
</dbReference>
<feature type="compositionally biased region" description="Low complexity" evidence="1">
    <location>
        <begin position="160"/>
        <end position="173"/>
    </location>
</feature>
<dbReference type="Proteomes" id="UP000689195">
    <property type="component" value="Unassembled WGS sequence"/>
</dbReference>
<protein>
    <recommendedName>
        <fullName evidence="2">DM2 domain-containing protein</fullName>
    </recommendedName>
</protein>
<proteinExistence type="predicted"/>
<accession>A0A8S1UMK1</accession>
<evidence type="ECO:0000256" key="1">
    <source>
        <dbReference type="SAM" id="MobiDB-lite"/>
    </source>
</evidence>
<name>A0A8S1UMK1_9CILI</name>
<evidence type="ECO:0000313" key="3">
    <source>
        <dbReference type="EMBL" id="CAD8163726.1"/>
    </source>
</evidence>
<evidence type="ECO:0000259" key="2">
    <source>
        <dbReference type="PROSITE" id="PS51925"/>
    </source>
</evidence>
<keyword evidence="4" id="KW-1185">Reference proteome</keyword>
<comment type="caution">
    <text evidence="3">The sequence shown here is derived from an EMBL/GenBank/DDBJ whole genome shotgun (WGS) entry which is preliminary data.</text>
</comment>
<dbReference type="PROSITE" id="PS51925">
    <property type="entry name" value="SWIB_MDM2"/>
    <property type="match status" value="1"/>
</dbReference>
<dbReference type="PANTHER" id="PTHR13844">
    <property type="entry name" value="SWI/SNF-RELATED MATRIX-ASSOCIATED ACTIN-DEPENDENT REGULATOR OF CHROMATIN SUBFAMILY D"/>
    <property type="match status" value="1"/>
</dbReference>
<dbReference type="EMBL" id="CAJJDO010000040">
    <property type="protein sequence ID" value="CAD8163726.1"/>
    <property type="molecule type" value="Genomic_DNA"/>
</dbReference>
<sequence>MASQQQQQSTQQQPSQQQQQQQQQQKQPIRQPDVKTQLKQLYDKSSIQFDDETLQLCPQISILNNLVKYENRIDQMIKNKRVDLQESFIQPGQYLKKTLRIIVYSELVCDEWNLFIKGQVLSEDKKPFSYFIRQLEVQFDKTYYPSQNVIQWNRNNIQQQQQQQQSQQQQQQQETSGFHIKRKGPSCDVIISISLQTYPQKYKLHKTLQLLLGIKEGTRSQILYCFWEYVKLNNLTDKENKDYIIADEQLKQLFGQERIPLSNLNMLLKMFIENPEPIIIKHHLGVSNYIGFDVVVEQEMSYQPELMPFLAQKVVTEDNSEKKQQRAEHPFIQLNQKIKGFEKQIQKYIEQSKSHKLKRDAYYQYQKNPSLFLENLFLQQNSYLELMQNDDEMRNDDPKNMKFLMKNQELVERQIRKYLEQQQQPQQQ</sequence>